<name>Q2T761_BURTA</name>
<comment type="subunit">
    <text evidence="5 15">Tightly associated with the cellulose synthase catalytic subunit.</text>
</comment>
<evidence type="ECO:0000256" key="8">
    <source>
        <dbReference type="ARBA" id="ARBA00022519"/>
    </source>
</evidence>
<dbReference type="Proteomes" id="UP000001930">
    <property type="component" value="Chromosome II"/>
</dbReference>
<dbReference type="PANTHER" id="PTHR39083:SF1">
    <property type="entry name" value="CYCLIC DI-GMP-BINDING PROTEIN"/>
    <property type="match status" value="1"/>
</dbReference>
<feature type="compositionally biased region" description="Low complexity" evidence="16">
    <location>
        <begin position="59"/>
        <end position="73"/>
    </location>
</feature>
<keyword evidence="12 15" id="KW-1133">Transmembrane helix</keyword>
<evidence type="ECO:0000256" key="7">
    <source>
        <dbReference type="ARBA" id="ARBA00022475"/>
    </source>
</evidence>
<comment type="function">
    <text evidence="1 15">Binds the cellulose synthase activator, bis-(3'-5') cyclic diguanylic acid (c-di-GMP).</text>
</comment>
<feature type="region of interest" description="Disordered" evidence="16">
    <location>
        <begin position="59"/>
        <end position="82"/>
    </location>
</feature>
<reference evidence="17 18" key="1">
    <citation type="journal article" date="2005" name="BMC Genomics">
        <title>Bacterial genome adaptation to niches: divergence of the potential virulence genes in three Burkholderia species of different survival strategies.</title>
        <authorList>
            <person name="Kim H.S."/>
            <person name="Schell M.A."/>
            <person name="Yu Y."/>
            <person name="Ulrich R.L."/>
            <person name="Sarria S.H."/>
            <person name="Nierman W.C."/>
            <person name="DeShazer D."/>
        </authorList>
    </citation>
    <scope>NUCLEOTIDE SEQUENCE [LARGE SCALE GENOMIC DNA]</scope>
    <source>
        <strain evidence="18">ATCC 700388 / DSM 13276 / CCUG 48851 / CIP 106301 / E264</strain>
    </source>
</reference>
<comment type="pathway">
    <text evidence="3 15">Glycan metabolism; bacterial cellulose biosynthesis.</text>
</comment>
<keyword evidence="18" id="KW-1185">Reference proteome</keyword>
<dbReference type="GO" id="GO:0030244">
    <property type="term" value="P:cellulose biosynthetic process"/>
    <property type="evidence" value="ECO:0007669"/>
    <property type="project" value="UniProtKB-KW"/>
</dbReference>
<evidence type="ECO:0000256" key="15">
    <source>
        <dbReference type="RuleBase" id="RU365021"/>
    </source>
</evidence>
<evidence type="ECO:0000256" key="10">
    <source>
        <dbReference type="ARBA" id="ARBA00022692"/>
    </source>
</evidence>
<dbReference type="NCBIfam" id="NF008326">
    <property type="entry name" value="PRK11114.1-5"/>
    <property type="match status" value="1"/>
</dbReference>
<evidence type="ECO:0000256" key="6">
    <source>
        <dbReference type="ARBA" id="ARBA00021844"/>
    </source>
</evidence>
<dbReference type="PANTHER" id="PTHR39083">
    <property type="entry name" value="CYCLIC DI-GMP-BINDING PROTEIN"/>
    <property type="match status" value="1"/>
</dbReference>
<keyword evidence="13 15" id="KW-0472">Membrane</keyword>
<evidence type="ECO:0000313" key="17">
    <source>
        <dbReference type="EMBL" id="ABC36129.1"/>
    </source>
</evidence>
<dbReference type="InterPro" id="IPR018513">
    <property type="entry name" value="Cell_synthase_bac"/>
</dbReference>
<dbReference type="GO" id="GO:0005886">
    <property type="term" value="C:plasma membrane"/>
    <property type="evidence" value="ECO:0007669"/>
    <property type="project" value="UniProtKB-SubCell"/>
</dbReference>
<keyword evidence="7 15" id="KW-1003">Cell membrane</keyword>
<sequence length="810" mass="86319">MFADNRPGFLRGRYGHQPAAAPAVRHQSRFRIGAAVPVKPIATFACAFAIASALAHPTASRAAPQPQRAQPQREQPLSPPPASLAASAPLVMPLAAPKPPGIAGAAIRVPFATLGAYEPLRLRGSDTARTVNVGVRLDRVVTAARLRLTYTYSPSLVFPVSHLKVSINGEAVATLPFDGGHAGRAITQEIALDPRYFSDFNQIELRLIAHYTLDHCEDPENSALWADVSPTSELIFDEASVRLPNDLALLPAPFFDRRDNSRLRLPFVLPATPDDATLRSAGVLASWFGALADYRQARFPVSSALPANDHAVVVGTAAQLPASLALPPIDGPMLVVADNPAAPDKKLLVVTGRSAADVDAATNALVLGNAALSGPWARVSRIDIGAPREPYDAPRWVPVNRPVTLRELVDDPADLQVRGSAPDPIRLNLRVPADLHSWGGAGVPLALHYRYTAPTVRSDSMLAVEINDQLVQSYRLSPRSQDALGRVQLPLLSGSDSRATNDVDIPAFRVGSANQLQLRFTLDSEKTGLCTGVASEPQRAAIDPDSTIDFSRFIHYAMLPNLAYFANSGFPFTRYADLSQTAIVLPQRPSPAEQEAYLTMLGHMGQWTGFPALRVQVARAADAPRIAHKDLLVIDGAPPYAQLAHWRDALPVAIGEGAGESGGGFSRAAFSVKERWPGDARSPAGGARFEQSGALAALFGFERPGSDGRSVVALTATDARHLGDLLDVFEKPGLVAQLQGDVALVRSGAVESLRVGEPYLVGYVPWYARVWTAVAKHPALLGLLGAAAGLLLALGAFGALQRIAARRRGI</sequence>
<gene>
    <name evidence="17" type="ordered locus">BTH_II0791</name>
</gene>
<evidence type="ECO:0000256" key="9">
    <source>
        <dbReference type="ARBA" id="ARBA00022636"/>
    </source>
</evidence>
<evidence type="ECO:0000313" key="18">
    <source>
        <dbReference type="Proteomes" id="UP000001930"/>
    </source>
</evidence>
<evidence type="ECO:0000256" key="13">
    <source>
        <dbReference type="ARBA" id="ARBA00023136"/>
    </source>
</evidence>
<keyword evidence="9 15" id="KW-0973">c-di-GMP</keyword>
<comment type="similarity">
    <text evidence="4 15">Belongs to the AcsB/BcsB family.</text>
</comment>
<evidence type="ECO:0000256" key="3">
    <source>
        <dbReference type="ARBA" id="ARBA00005186"/>
    </source>
</evidence>
<dbReference type="UniPathway" id="UPA00694"/>
<dbReference type="AlphaFoldDB" id="Q2T761"/>
<evidence type="ECO:0000256" key="11">
    <source>
        <dbReference type="ARBA" id="ARBA00022916"/>
    </source>
</evidence>
<dbReference type="HOGENOM" id="CLU_003556_1_1_4"/>
<dbReference type="KEGG" id="bte:BTH_II0791"/>
<organism evidence="17 18">
    <name type="scientific">Burkholderia thailandensis (strain ATCC 700388 / DSM 13276 / CCUG 48851 / CIP 106301 / E264)</name>
    <dbReference type="NCBI Taxonomy" id="271848"/>
    <lineage>
        <taxon>Bacteria</taxon>
        <taxon>Pseudomonadati</taxon>
        <taxon>Pseudomonadota</taxon>
        <taxon>Betaproteobacteria</taxon>
        <taxon>Burkholderiales</taxon>
        <taxon>Burkholderiaceae</taxon>
        <taxon>Burkholderia</taxon>
        <taxon>pseudomallei group</taxon>
    </lineage>
</organism>
<dbReference type="InterPro" id="IPR003920">
    <property type="entry name" value="Cell_synth_B"/>
</dbReference>
<evidence type="ECO:0000256" key="5">
    <source>
        <dbReference type="ARBA" id="ARBA00011437"/>
    </source>
</evidence>
<evidence type="ECO:0000256" key="12">
    <source>
        <dbReference type="ARBA" id="ARBA00022989"/>
    </source>
</evidence>
<evidence type="ECO:0000256" key="2">
    <source>
        <dbReference type="ARBA" id="ARBA00004377"/>
    </source>
</evidence>
<protein>
    <recommendedName>
        <fullName evidence="6 15">Cyclic di-GMP-binding protein</fullName>
    </recommendedName>
    <alternativeName>
        <fullName evidence="14 15">Cellulose synthase regulatory subunit</fullName>
    </alternativeName>
</protein>
<evidence type="ECO:0000256" key="14">
    <source>
        <dbReference type="ARBA" id="ARBA00033444"/>
    </source>
</evidence>
<evidence type="ECO:0000256" key="16">
    <source>
        <dbReference type="SAM" id="MobiDB-lite"/>
    </source>
</evidence>
<feature type="transmembrane region" description="Helical" evidence="15">
    <location>
        <begin position="779"/>
        <end position="800"/>
    </location>
</feature>
<dbReference type="EMBL" id="CP000085">
    <property type="protein sequence ID" value="ABC36129.1"/>
    <property type="molecule type" value="Genomic_DNA"/>
</dbReference>
<dbReference type="GO" id="GO:0006011">
    <property type="term" value="P:UDP-alpha-D-glucose metabolic process"/>
    <property type="evidence" value="ECO:0007669"/>
    <property type="project" value="InterPro"/>
</dbReference>
<keyword evidence="10 15" id="KW-0812">Transmembrane</keyword>
<comment type="subcellular location">
    <subcellularLocation>
        <location evidence="2">Cell inner membrane</location>
        <topology evidence="2">Single-pass membrane protein</topology>
    </subcellularLocation>
</comment>
<evidence type="ECO:0000256" key="4">
    <source>
        <dbReference type="ARBA" id="ARBA00010714"/>
    </source>
</evidence>
<accession>Q2T761</accession>
<keyword evidence="8 15" id="KW-0997">Cell inner membrane</keyword>
<dbReference type="Gene3D" id="2.60.120.260">
    <property type="entry name" value="Galactose-binding domain-like"/>
    <property type="match status" value="2"/>
</dbReference>
<keyword evidence="11 15" id="KW-0135">Cellulose biosynthesis</keyword>
<dbReference type="PRINTS" id="PR01440">
    <property type="entry name" value="CELLSNTHASEB"/>
</dbReference>
<dbReference type="NCBIfam" id="NF008323">
    <property type="entry name" value="PRK11114.1-1"/>
    <property type="match status" value="1"/>
</dbReference>
<dbReference type="Pfam" id="PF03170">
    <property type="entry name" value="BcsB"/>
    <property type="match status" value="1"/>
</dbReference>
<proteinExistence type="inferred from homology"/>
<evidence type="ECO:0000256" key="1">
    <source>
        <dbReference type="ARBA" id="ARBA00002057"/>
    </source>
</evidence>